<sequence>MGIGTLRRHHNPEAAPEGAVSAVDGEKTAETQNSPAKALNDAGVGVGITQGKKTRHKAGATAGNGGSE</sequence>
<evidence type="ECO:0000313" key="2">
    <source>
        <dbReference type="EMBL" id="TCW31417.1"/>
    </source>
</evidence>
<protein>
    <submittedName>
        <fullName evidence="2">Uncharacterized protein</fullName>
    </submittedName>
</protein>
<proteinExistence type="predicted"/>
<accession>A0ABY2CVY3</accession>
<keyword evidence="3" id="KW-1185">Reference proteome</keyword>
<comment type="caution">
    <text evidence="2">The sequence shown here is derived from an EMBL/GenBank/DDBJ whole genome shotgun (WGS) entry which is preliminary data.</text>
</comment>
<gene>
    <name evidence="2" type="ORF">EV669_105118</name>
</gene>
<feature type="compositionally biased region" description="Basic residues" evidence="1">
    <location>
        <begin position="1"/>
        <end position="10"/>
    </location>
</feature>
<evidence type="ECO:0000313" key="3">
    <source>
        <dbReference type="Proteomes" id="UP000294801"/>
    </source>
</evidence>
<dbReference type="Proteomes" id="UP000294801">
    <property type="component" value="Unassembled WGS sequence"/>
</dbReference>
<dbReference type="RefSeq" id="WP_132098478.1">
    <property type="nucleotide sequence ID" value="NZ_SMDA01000005.1"/>
</dbReference>
<name>A0ABY2CVY3_GULMO</name>
<dbReference type="EMBL" id="SMDA01000005">
    <property type="protein sequence ID" value="TCW31417.1"/>
    <property type="molecule type" value="Genomic_DNA"/>
</dbReference>
<organism evidence="2 3">
    <name type="scientific">Gulbenkiania mobilis</name>
    <dbReference type="NCBI Taxonomy" id="397457"/>
    <lineage>
        <taxon>Bacteria</taxon>
        <taxon>Pseudomonadati</taxon>
        <taxon>Pseudomonadota</taxon>
        <taxon>Betaproteobacteria</taxon>
        <taxon>Neisseriales</taxon>
        <taxon>Chromobacteriaceae</taxon>
        <taxon>Gulbenkiania</taxon>
    </lineage>
</organism>
<reference evidence="2 3" key="1">
    <citation type="submission" date="2019-03" db="EMBL/GenBank/DDBJ databases">
        <title>Genomic Encyclopedia of Type Strains, Phase IV (KMG-IV): sequencing the most valuable type-strain genomes for metagenomic binning, comparative biology and taxonomic classification.</title>
        <authorList>
            <person name="Goeker M."/>
        </authorList>
    </citation>
    <scope>NUCLEOTIDE SEQUENCE [LARGE SCALE GENOMIC DNA]</scope>
    <source>
        <strain evidence="2 3">DSM 18507</strain>
    </source>
</reference>
<evidence type="ECO:0000256" key="1">
    <source>
        <dbReference type="SAM" id="MobiDB-lite"/>
    </source>
</evidence>
<feature type="region of interest" description="Disordered" evidence="1">
    <location>
        <begin position="1"/>
        <end position="68"/>
    </location>
</feature>